<dbReference type="InterPro" id="IPR005850">
    <property type="entry name" value="GalP_Utransf_C"/>
</dbReference>
<feature type="active site" description="Tele-UMP-histidine intermediate" evidence="7">
    <location>
        <position position="140"/>
    </location>
</feature>
<evidence type="ECO:0000256" key="3">
    <source>
        <dbReference type="ARBA" id="ARBA00022695"/>
    </source>
</evidence>
<dbReference type="RefSeq" id="WP_014289791.1">
    <property type="nucleotide sequence ID" value="NC_016645.1"/>
</dbReference>
<dbReference type="GO" id="GO:0008270">
    <property type="term" value="F:zinc ion binding"/>
    <property type="evidence" value="ECO:0007669"/>
    <property type="project" value="InterPro"/>
</dbReference>
<dbReference type="AlphaFoldDB" id="G7VDI7"/>
<dbReference type="GO" id="GO:0008108">
    <property type="term" value="F:UDP-glucose:hexose-1-phosphate uridylyltransferase activity"/>
    <property type="evidence" value="ECO:0007669"/>
    <property type="project" value="InterPro"/>
</dbReference>
<reference evidence="11 12" key="1">
    <citation type="journal article" date="2012" name="J. Bacteriol.">
        <title>Complete genome sequence of strain 1860, a crenarchaeon of the genus pyrobaculum able to grow with various electron acceptors.</title>
        <authorList>
            <person name="Mardanov A.V."/>
            <person name="Gumerov V.M."/>
            <person name="Slobodkina G.B."/>
            <person name="Beletsky A.V."/>
            <person name="Bonch-Osmolovskaya E.A."/>
            <person name="Ravin N.V."/>
            <person name="Skryabin K.G."/>
        </authorList>
    </citation>
    <scope>NUCLEOTIDE SEQUENCE [LARGE SCALE GENOMIC DNA]</scope>
    <source>
        <strain evidence="11 12">1860</strain>
    </source>
</reference>
<name>G7VDI7_9CREN</name>
<dbReference type="Pfam" id="PF02744">
    <property type="entry name" value="GalP_UDP_tr_C"/>
    <property type="match status" value="1"/>
</dbReference>
<dbReference type="eggNOG" id="arCOG00422">
    <property type="taxonomic scope" value="Archaea"/>
</dbReference>
<accession>G7VDI7</accession>
<proteinExistence type="inferred from homology"/>
<dbReference type="InterPro" id="IPR036265">
    <property type="entry name" value="HIT-like_sf"/>
</dbReference>
<feature type="domain" description="Galactose-1-phosphate uridyl transferase N-terminal" evidence="9">
    <location>
        <begin position="64"/>
        <end position="150"/>
    </location>
</feature>
<dbReference type="InterPro" id="IPR005849">
    <property type="entry name" value="GalP_Utransf_N"/>
</dbReference>
<feature type="binding site" evidence="8">
    <location>
        <position position="30"/>
    </location>
    <ligand>
        <name>Zn(2+)</name>
        <dbReference type="ChEBI" id="CHEBI:29105"/>
    </ligand>
</feature>
<feature type="binding site" evidence="8">
    <location>
        <position position="33"/>
    </location>
    <ligand>
        <name>Zn(2+)</name>
        <dbReference type="ChEBI" id="CHEBI:29105"/>
    </ligand>
</feature>
<keyword evidence="6" id="KW-0119">Carbohydrate metabolism</keyword>
<keyword evidence="12" id="KW-1185">Reference proteome</keyword>
<dbReference type="BioCyc" id="PSP1104324:GJSN-2526-MONOMER"/>
<feature type="binding site" evidence="8">
    <location>
        <position position="86"/>
    </location>
    <ligand>
        <name>Zn(2+)</name>
        <dbReference type="ChEBI" id="CHEBI:29105"/>
    </ligand>
</feature>
<dbReference type="InterPro" id="IPR001937">
    <property type="entry name" value="GalP_UDPtransf1"/>
</dbReference>
<dbReference type="Gene3D" id="3.30.428.10">
    <property type="entry name" value="HIT-like"/>
    <property type="match status" value="2"/>
</dbReference>
<evidence type="ECO:0000256" key="8">
    <source>
        <dbReference type="PIRSR" id="PIRSR000808-3"/>
    </source>
</evidence>
<dbReference type="Pfam" id="PF01087">
    <property type="entry name" value="GalP_UDP_transf"/>
    <property type="match status" value="1"/>
</dbReference>
<keyword evidence="3 11" id="KW-0548">Nucleotidyltransferase</keyword>
<dbReference type="PIRSF" id="PIRSF000808">
    <property type="entry name" value="GalT"/>
    <property type="match status" value="1"/>
</dbReference>
<evidence type="ECO:0000256" key="6">
    <source>
        <dbReference type="ARBA" id="ARBA00023277"/>
    </source>
</evidence>
<dbReference type="UniPathway" id="UPA00214"/>
<dbReference type="GO" id="GO:0033499">
    <property type="term" value="P:galactose catabolic process via UDP-galactose, Leloir pathway"/>
    <property type="evidence" value="ECO:0007669"/>
    <property type="project" value="TreeGrafter"/>
</dbReference>
<evidence type="ECO:0000256" key="1">
    <source>
        <dbReference type="ARBA" id="ARBA00010951"/>
    </source>
</evidence>
<dbReference type="SUPFAM" id="SSF54197">
    <property type="entry name" value="HIT-like"/>
    <property type="match status" value="2"/>
</dbReference>
<dbReference type="OrthoDB" id="7650at2157"/>
<dbReference type="NCBIfam" id="TIGR00209">
    <property type="entry name" value="galT_1"/>
    <property type="match status" value="1"/>
</dbReference>
<comment type="cofactor">
    <cofactor evidence="8">
        <name>Zn(2+)</name>
        <dbReference type="ChEBI" id="CHEBI:29105"/>
    </cofactor>
    <text evidence="8">Binds 1 zinc ion per subunit.</text>
</comment>
<dbReference type="PANTHER" id="PTHR11943:SF1">
    <property type="entry name" value="GALACTOSE-1-PHOSPHATE URIDYLYLTRANSFERASE"/>
    <property type="match status" value="1"/>
</dbReference>
<evidence type="ECO:0000313" key="11">
    <source>
        <dbReference type="EMBL" id="AET33966.1"/>
    </source>
</evidence>
<sequence length="313" mass="36078">MEIRKHPLTGEYILVSPHRLGRPWQPEGTCPFCPGAPETGFGWDVLLLPNKYPVVTREPPTPGGEELYEALPARGLSLVVVETPRHDVDDISDLPTEQIEKVLKLLIETQKKAEEDPAARYFLYFRNKGREIGVSLTHPHSQIYILPVVPPRVEAELRASEEWYRRRGTCLHCLITAREEKRVVYQNASWKSFVPYYARWPHEVHIYPKRHVTHLTHLRRDEIRDLADALRKTLCTLKTALSKPMPYILVLHQAPLRQETPHYHLHFEIYGMYRPDGRLKYAAGAELGASLYTLDTTPEEVAERLKTALSQCP</sequence>
<dbReference type="PANTHER" id="PTHR11943">
    <property type="entry name" value="GALACTOSE-1-PHOSPHATE URIDYLYLTRANSFERASE"/>
    <property type="match status" value="1"/>
</dbReference>
<dbReference type="STRING" id="1104324.P186_2582"/>
<dbReference type="KEGG" id="pyr:P186_2582"/>
<evidence type="ECO:0000256" key="5">
    <source>
        <dbReference type="ARBA" id="ARBA00022833"/>
    </source>
</evidence>
<organism evidence="11 12">
    <name type="scientific">Pyrobaculum ferrireducens</name>
    <dbReference type="NCBI Taxonomy" id="1104324"/>
    <lineage>
        <taxon>Archaea</taxon>
        <taxon>Thermoproteota</taxon>
        <taxon>Thermoprotei</taxon>
        <taxon>Thermoproteales</taxon>
        <taxon>Thermoproteaceae</taxon>
        <taxon>Pyrobaculum</taxon>
    </lineage>
</organism>
<evidence type="ECO:0000259" key="9">
    <source>
        <dbReference type="Pfam" id="PF01087"/>
    </source>
</evidence>
<evidence type="ECO:0000256" key="4">
    <source>
        <dbReference type="ARBA" id="ARBA00022723"/>
    </source>
</evidence>
<evidence type="ECO:0000256" key="2">
    <source>
        <dbReference type="ARBA" id="ARBA00022679"/>
    </source>
</evidence>
<feature type="binding site" evidence="8">
    <location>
        <position position="138"/>
    </location>
    <ligand>
        <name>Zn(2+)</name>
        <dbReference type="ChEBI" id="CHEBI:29105"/>
    </ligand>
</feature>
<keyword evidence="5 8" id="KW-0862">Zinc</keyword>
<dbReference type="GO" id="GO:0005737">
    <property type="term" value="C:cytoplasm"/>
    <property type="evidence" value="ECO:0007669"/>
    <property type="project" value="TreeGrafter"/>
</dbReference>
<dbReference type="EMBL" id="CP003098">
    <property type="protein sequence ID" value="AET33966.1"/>
    <property type="molecule type" value="Genomic_DNA"/>
</dbReference>
<dbReference type="Proteomes" id="UP000005867">
    <property type="component" value="Chromosome"/>
</dbReference>
<evidence type="ECO:0000256" key="7">
    <source>
        <dbReference type="PIRSR" id="PIRSR000808-1"/>
    </source>
</evidence>
<comment type="similarity">
    <text evidence="1">Belongs to the galactose-1-phosphate uridylyltransferase type 1 family.</text>
</comment>
<evidence type="ECO:0000313" key="12">
    <source>
        <dbReference type="Proteomes" id="UP000005867"/>
    </source>
</evidence>
<gene>
    <name evidence="11" type="ORF">P186_2582</name>
</gene>
<protein>
    <submittedName>
        <fullName evidence="11">Galactose-1-phosphate uridylyltransferase</fullName>
    </submittedName>
</protein>
<keyword evidence="4 8" id="KW-0479">Metal-binding</keyword>
<dbReference type="GeneID" id="11594183"/>
<dbReference type="HOGENOM" id="CLU_029960_1_1_2"/>
<evidence type="ECO:0000259" key="10">
    <source>
        <dbReference type="Pfam" id="PF02744"/>
    </source>
</evidence>
<keyword evidence="2 11" id="KW-0808">Transferase</keyword>
<feature type="domain" description="Galactose-1-phosphate uridyl transferase C-terminal" evidence="10">
    <location>
        <begin position="175"/>
        <end position="310"/>
    </location>
</feature>